<proteinExistence type="predicted"/>
<sequence length="113" mass="12389">MAKKYLYIAALLLSLLTFSANAQENNGAITNGANQTIEGLNIYPNPVNNTDRIYITSKNMQSKEIQVYDVLGKKILQTIISGKELSISALTPGVYIIKIKEGDATSTRKLIVK</sequence>
<evidence type="ECO:0000313" key="5">
    <source>
        <dbReference type="Proteomes" id="UP000825381"/>
    </source>
</evidence>
<feature type="signal peptide" evidence="2">
    <location>
        <begin position="1"/>
        <end position="22"/>
    </location>
</feature>
<dbReference type="RefSeq" id="WP_220641646.1">
    <property type="nucleotide sequence ID" value="NZ_CP080429.1"/>
</dbReference>
<dbReference type="Pfam" id="PF18962">
    <property type="entry name" value="Por_Secre_tail"/>
    <property type="match status" value="1"/>
</dbReference>
<gene>
    <name evidence="4" type="ORF">K1I41_05320</name>
</gene>
<dbReference type="NCBIfam" id="TIGR04183">
    <property type="entry name" value="Por_Secre_tail"/>
    <property type="match status" value="1"/>
</dbReference>
<feature type="chain" id="PRO_5047074397" evidence="2">
    <location>
        <begin position="23"/>
        <end position="113"/>
    </location>
</feature>
<keyword evidence="5" id="KW-1185">Reference proteome</keyword>
<dbReference type="EMBL" id="CP080429">
    <property type="protein sequence ID" value="QYJ69311.1"/>
    <property type="molecule type" value="Genomic_DNA"/>
</dbReference>
<evidence type="ECO:0000256" key="1">
    <source>
        <dbReference type="ARBA" id="ARBA00022729"/>
    </source>
</evidence>
<reference evidence="4 5" key="1">
    <citation type="submission" date="2021-07" db="EMBL/GenBank/DDBJ databases">
        <title>Flavobacterium WSW3-B6 sp.nov, isolated from seaweed.</title>
        <authorList>
            <person name="Muhammad N."/>
            <person name="Ho H."/>
            <person name="Lee Y.-J."/>
            <person name="Nguyen T."/>
            <person name="Ho J."/>
            <person name="Kim S.-G."/>
        </authorList>
    </citation>
    <scope>NUCLEOTIDE SEQUENCE [LARGE SCALE GENOMIC DNA]</scope>
    <source>
        <strain evidence="4 5">WSW3-B6</strain>
    </source>
</reference>
<name>A0ABX8VFC4_9FLAO</name>
<dbReference type="Proteomes" id="UP000825381">
    <property type="component" value="Chromosome"/>
</dbReference>
<keyword evidence="1 2" id="KW-0732">Signal</keyword>
<feature type="domain" description="Secretion system C-terminal sorting" evidence="3">
    <location>
        <begin position="42"/>
        <end position="112"/>
    </location>
</feature>
<protein>
    <submittedName>
        <fullName evidence="4">T9SS type A sorting domain-containing protein</fullName>
    </submittedName>
</protein>
<evidence type="ECO:0000256" key="2">
    <source>
        <dbReference type="SAM" id="SignalP"/>
    </source>
</evidence>
<evidence type="ECO:0000313" key="4">
    <source>
        <dbReference type="EMBL" id="QYJ69311.1"/>
    </source>
</evidence>
<organism evidence="4 5">
    <name type="scientific">Flavobacterium litorale</name>
    <dbReference type="NCBI Taxonomy" id="2856519"/>
    <lineage>
        <taxon>Bacteria</taxon>
        <taxon>Pseudomonadati</taxon>
        <taxon>Bacteroidota</taxon>
        <taxon>Flavobacteriia</taxon>
        <taxon>Flavobacteriales</taxon>
        <taxon>Flavobacteriaceae</taxon>
        <taxon>Flavobacterium</taxon>
    </lineage>
</organism>
<dbReference type="InterPro" id="IPR026444">
    <property type="entry name" value="Secre_tail"/>
</dbReference>
<accession>A0ABX8VFC4</accession>
<evidence type="ECO:0000259" key="3">
    <source>
        <dbReference type="Pfam" id="PF18962"/>
    </source>
</evidence>